<keyword evidence="1" id="KW-0812">Transmembrane</keyword>
<evidence type="ECO:0008006" key="3">
    <source>
        <dbReference type="Google" id="ProtNLM"/>
    </source>
</evidence>
<keyword evidence="1" id="KW-0472">Membrane</keyword>
<sequence>MMAVAAASVMATRLYLSVAPSMRGPGMAAQRFSNQQAWRRELSLVADTLKPRRSVGGMPIFPLKVVSSVRTIAFKSSISRKESPKVPPEFKTLTLWEQILSFPTNVKELYADALTYLNIEAASKTPRNAWGGRTPRRQRAFQRWMRKEIAKVAIPVVGYVAVPILGNIFILLAVSFPRVMLSQHFLSERQIRTFAADEYAYETKYNRLLGEYLHSTLSAYKMNMADIARKAGVIEVDDPGGPTFADAQSFYLSVFGDSRAAVEYGVHSRKPALSDFALLPRPHLLALAHATGAVPPPHLLTTPLFDILPKAFIARRVNAVAADLVRDDFMLIEEGHHRNGCSNLTDFEVLDACLARCLPTLLTSTKEDMRQSLTGHLEIVAMIEEVAKSERMDHENIEGRHSLKSFIMHLPSIRLWVKENKV</sequence>
<gene>
    <name evidence="2" type="ORF">TDUB1175_LOCUS15144</name>
</gene>
<accession>A0A7R9W8U5</accession>
<name>A0A7R9W8U5_9STRA</name>
<feature type="transmembrane region" description="Helical" evidence="1">
    <location>
        <begin position="152"/>
        <end position="174"/>
    </location>
</feature>
<keyword evidence="1" id="KW-1133">Transmembrane helix</keyword>
<evidence type="ECO:0000313" key="2">
    <source>
        <dbReference type="EMBL" id="CAD8316351.1"/>
    </source>
</evidence>
<dbReference type="AlphaFoldDB" id="A0A7R9W8U5"/>
<proteinExistence type="predicted"/>
<organism evidence="2">
    <name type="scientific">Pseudictyota dubia</name>
    <dbReference type="NCBI Taxonomy" id="2749911"/>
    <lineage>
        <taxon>Eukaryota</taxon>
        <taxon>Sar</taxon>
        <taxon>Stramenopiles</taxon>
        <taxon>Ochrophyta</taxon>
        <taxon>Bacillariophyta</taxon>
        <taxon>Mediophyceae</taxon>
        <taxon>Biddulphiophycidae</taxon>
        <taxon>Eupodiscales</taxon>
        <taxon>Odontellaceae</taxon>
        <taxon>Pseudictyota</taxon>
    </lineage>
</organism>
<evidence type="ECO:0000256" key="1">
    <source>
        <dbReference type="SAM" id="Phobius"/>
    </source>
</evidence>
<protein>
    <recommendedName>
        <fullName evidence="3">Letm1 RBD domain-containing protein</fullName>
    </recommendedName>
</protein>
<reference evidence="2" key="1">
    <citation type="submission" date="2021-01" db="EMBL/GenBank/DDBJ databases">
        <authorList>
            <person name="Corre E."/>
            <person name="Pelletier E."/>
            <person name="Niang G."/>
            <person name="Scheremetjew M."/>
            <person name="Finn R."/>
            <person name="Kale V."/>
            <person name="Holt S."/>
            <person name="Cochrane G."/>
            <person name="Meng A."/>
            <person name="Brown T."/>
            <person name="Cohen L."/>
        </authorList>
    </citation>
    <scope>NUCLEOTIDE SEQUENCE</scope>
    <source>
        <strain evidence="2">CCMP147</strain>
    </source>
</reference>
<dbReference type="EMBL" id="HBED01030198">
    <property type="protein sequence ID" value="CAD8316351.1"/>
    <property type="molecule type" value="Transcribed_RNA"/>
</dbReference>